<dbReference type="OrthoDB" id="339882at2"/>
<keyword evidence="2" id="KW-1185">Reference proteome</keyword>
<dbReference type="RefSeq" id="WP_135762772.1">
    <property type="nucleotide sequence ID" value="NZ_RQHV01000007.1"/>
</dbReference>
<dbReference type="AlphaFoldDB" id="A0A4R9LSC7"/>
<reference evidence="1" key="1">
    <citation type="journal article" date="2019" name="PLoS Negl. Trop. Dis.">
        <title>Revisiting the worldwide diversity of Leptospira species in the environment.</title>
        <authorList>
            <person name="Vincent A.T."/>
            <person name="Schiettekatte O."/>
            <person name="Bourhy P."/>
            <person name="Veyrier F.J."/>
            <person name="Picardeau M."/>
        </authorList>
    </citation>
    <scope>NUCLEOTIDE SEQUENCE [LARGE SCALE GENOMIC DNA]</scope>
    <source>
        <strain evidence="1">201400974</strain>
    </source>
</reference>
<proteinExistence type="predicted"/>
<accession>A0A4R9LSC7</accession>
<comment type="caution">
    <text evidence="1">The sequence shown here is derived from an EMBL/GenBank/DDBJ whole genome shotgun (WGS) entry which is preliminary data.</text>
</comment>
<dbReference type="EMBL" id="RQHV01000007">
    <property type="protein sequence ID" value="TGN14294.1"/>
    <property type="molecule type" value="Genomic_DNA"/>
</dbReference>
<name>A0A4R9LSC7_9LEPT</name>
<protein>
    <submittedName>
        <fullName evidence="1">Uncharacterized protein</fullName>
    </submittedName>
</protein>
<evidence type="ECO:0000313" key="1">
    <source>
        <dbReference type="EMBL" id="TGN14294.1"/>
    </source>
</evidence>
<organism evidence="1 2">
    <name type="scientific">Leptospira ilyithenensis</name>
    <dbReference type="NCBI Taxonomy" id="2484901"/>
    <lineage>
        <taxon>Bacteria</taxon>
        <taxon>Pseudomonadati</taxon>
        <taxon>Spirochaetota</taxon>
        <taxon>Spirochaetia</taxon>
        <taxon>Leptospirales</taxon>
        <taxon>Leptospiraceae</taxon>
        <taxon>Leptospira</taxon>
    </lineage>
</organism>
<evidence type="ECO:0000313" key="2">
    <source>
        <dbReference type="Proteomes" id="UP000298264"/>
    </source>
</evidence>
<dbReference type="Proteomes" id="UP000298264">
    <property type="component" value="Unassembled WGS sequence"/>
</dbReference>
<sequence>MEVSDSDKAHDDSQLIKQLFVEGKDISSDLLLSSEENFAEYVSLEETLVGLFGDLSLHFKEDSFASFREKLDLAKAEFSLGSGAGNELPEFLKHYTDENLVQPQRKDSLILRLSSKGIQIIDSLLETIQIRESLVMTPSLRASAEATSPDTNSVVFEETTTQNQRFYYQIVKETPEEIYLSVKAETNGEGPFHQVNLKKDGRFILSSKISQEGTASFSGLKPGNYSIEFLAIGRSKSFDLSVLVG</sequence>
<gene>
    <name evidence="1" type="ORF">EHS11_02110</name>
</gene>